<keyword evidence="3" id="KW-1185">Reference proteome</keyword>
<organism evidence="2 3">
    <name type="scientific">Streptomyces humidus</name>
    <dbReference type="NCBI Taxonomy" id="52259"/>
    <lineage>
        <taxon>Bacteria</taxon>
        <taxon>Bacillati</taxon>
        <taxon>Actinomycetota</taxon>
        <taxon>Actinomycetes</taxon>
        <taxon>Kitasatosporales</taxon>
        <taxon>Streptomycetaceae</taxon>
        <taxon>Streptomyces</taxon>
    </lineage>
</organism>
<feature type="compositionally biased region" description="Low complexity" evidence="1">
    <location>
        <begin position="195"/>
        <end position="211"/>
    </location>
</feature>
<dbReference type="InterPro" id="IPR011010">
    <property type="entry name" value="DNA_brk_join_enz"/>
</dbReference>
<dbReference type="GO" id="GO:0003677">
    <property type="term" value="F:DNA binding"/>
    <property type="evidence" value="ECO:0007669"/>
    <property type="project" value="InterPro"/>
</dbReference>
<dbReference type="EMBL" id="BMTL01000001">
    <property type="protein sequence ID" value="GGR66891.1"/>
    <property type="molecule type" value="Genomic_DNA"/>
</dbReference>
<evidence type="ECO:0000313" key="2">
    <source>
        <dbReference type="EMBL" id="GGR66891.1"/>
    </source>
</evidence>
<dbReference type="SUPFAM" id="SSF56349">
    <property type="entry name" value="DNA breaking-rejoining enzymes"/>
    <property type="match status" value="1"/>
</dbReference>
<feature type="compositionally biased region" description="Pro residues" evidence="1">
    <location>
        <begin position="171"/>
        <end position="194"/>
    </location>
</feature>
<dbReference type="Proteomes" id="UP000606194">
    <property type="component" value="Unassembled WGS sequence"/>
</dbReference>
<accession>A0A918FQ23</accession>
<protein>
    <submittedName>
        <fullName evidence="2">Uncharacterized protein</fullName>
    </submittedName>
</protein>
<proteinExistence type="predicted"/>
<evidence type="ECO:0000313" key="3">
    <source>
        <dbReference type="Proteomes" id="UP000606194"/>
    </source>
</evidence>
<sequence length="758" mass="84175">MVHEWNTAVHVQNNEADAKKRAFAKAELHAFFAHCDDEVARIRAFGRKGRLPAFRDATLFKTAYAFGTRRNETRMLDAADFGRNPHGGEFGEYGRCQVRFGKAKKGSPPKRRGVLTVFDWTPDVLDEWFTEVRPLFGTDNNPAAWCTVWSPAPLNACRCRSWPRSATSCPAPRPTWWPPPPRTPTSARPPPATFPPRLRTSRSSAPARPASCPTHDPPLRHRRTVRALVHGRLLPMRSPQAQGRHLAGRIRLPDLFGPSCPDRAVRTQGICPGCGEDRALPGLRPGDGAAICTTCAGFSQTFDCSRCGFEGKLLRGRLCERCTLTDRLTALLDDGTGRVRPPLVPLLDLLVTMDKPGSGLAWLDMRRGQLGNASQLLRRLGLGEIPLTRDAFHELQPWRAASHLEELLMACGVLPAVDKHICSFQRWLPGHLSDIAEPEHTKTIKLFATWHVLPGLRARAERSHITPSIRRFASEQIKYATAFLQWLGERNTTLASCGQVDIDAWFAEHAEHARTRLRGFLNWAMQSRHCRRSLTIPTMEISRRPALSEDERLAALGRLLIDTEIPMRLRVAGVIVLLYAQPLSRVVRLTLDDVIRNGDAVLLRLGEPPSPVPAPVSALLLEHITNRGNMNTATNPTARWFFPGRRTGQPLGPNHLSALLNEVGIPIAAARGAAIRQQLLELPAPVVADALGYHDKTTSRLRNETGGTWSRYAAGDHGRSPVGWAPKTTGESWFREPICHRCDARTRPSGDTNRITGH</sequence>
<name>A0A918FQ23_9ACTN</name>
<gene>
    <name evidence="2" type="ORF">GCM10010269_02030</name>
</gene>
<feature type="region of interest" description="Disordered" evidence="1">
    <location>
        <begin position="166"/>
        <end position="219"/>
    </location>
</feature>
<comment type="caution">
    <text evidence="2">The sequence shown here is derived from an EMBL/GenBank/DDBJ whole genome shotgun (WGS) entry which is preliminary data.</text>
</comment>
<reference evidence="2" key="2">
    <citation type="submission" date="2020-09" db="EMBL/GenBank/DDBJ databases">
        <authorList>
            <person name="Sun Q."/>
            <person name="Ohkuma M."/>
        </authorList>
    </citation>
    <scope>NUCLEOTIDE SEQUENCE</scope>
    <source>
        <strain evidence="2">JCM 4386</strain>
    </source>
</reference>
<dbReference type="AlphaFoldDB" id="A0A918FQ23"/>
<reference evidence="2" key="1">
    <citation type="journal article" date="2014" name="Int. J. Syst. Evol. Microbiol.">
        <title>Complete genome sequence of Corynebacterium casei LMG S-19264T (=DSM 44701T), isolated from a smear-ripened cheese.</title>
        <authorList>
            <consortium name="US DOE Joint Genome Institute (JGI-PGF)"/>
            <person name="Walter F."/>
            <person name="Albersmeier A."/>
            <person name="Kalinowski J."/>
            <person name="Ruckert C."/>
        </authorList>
    </citation>
    <scope>NUCLEOTIDE SEQUENCE</scope>
    <source>
        <strain evidence="2">JCM 4386</strain>
    </source>
</reference>
<evidence type="ECO:0000256" key="1">
    <source>
        <dbReference type="SAM" id="MobiDB-lite"/>
    </source>
</evidence>